<dbReference type="InterPro" id="IPR006145">
    <property type="entry name" value="PsdUridine_synth_RsuA/RluA"/>
</dbReference>
<reference evidence="3 4" key="1">
    <citation type="submission" date="2024-02" db="EMBL/GenBank/DDBJ databases">
        <authorList>
            <person name="Chen Y."/>
            <person name="Shah S."/>
            <person name="Dougan E. K."/>
            <person name="Thang M."/>
            <person name="Chan C."/>
        </authorList>
    </citation>
    <scope>NUCLEOTIDE SEQUENCE [LARGE SCALE GENOMIC DNA]</scope>
</reference>
<proteinExistence type="inferred from homology"/>
<feature type="domain" description="Pseudouridine synthase RsuA/RluA-like" evidence="2">
    <location>
        <begin position="379"/>
        <end position="540"/>
    </location>
</feature>
<dbReference type="CDD" id="cd02869">
    <property type="entry name" value="PseudoU_synth_RluA_like"/>
    <property type="match status" value="1"/>
</dbReference>
<comment type="similarity">
    <text evidence="1">Belongs to the pseudouridine synthase RluA family.</text>
</comment>
<sequence>MLARAHSMEELPALVALSWHFAKQASKHCEAIGREAFRRSTELSPKAVSQLSWSLASCRIQDSLLIHDVALSIEFHAARFEARDLATVTWAVATLLVSAKSRSWRKIQLQARKKINCCSTRDLSMMTWAFSKCKQVDKSVFDAAIGLLADMAPQFRPQGLTNLCWAFVTTRFTTGVEETTKEILRRGISEFSPQAISILAWCSATALQSSPLVMRAFPLLEQAGQNRIREFSAQGLSNMSWAFSSATMLSAPFAGKLGEQVLKRVGEFALQEASNTCWAFAASQRAEATIFIALSNRLQRLLQMSGKETERAELEVRAFAWAFNTASFHDNKLESCIKTRLLRIGQVVDQSMPMQPPLREAGLDRPAGPAILLDLSDRLVVRKPCGWETHKADRPIDFKAAPALSDFLSTYQTSPIFQDKNHQFGMMHRLDVPNSGLVLAARSYAAYYDLILQMNLGKVRRHYIALCHGWLPRSYCEITAPLLWDQANAAPSRICQYGKPARSFLEVLSYLVDGQQGVTYTLVEITIQTGRRHQIRSHLAFMGHPLVGDAKYASAATFQRDLLHRNFLHRFLISFLDNESQPVEVLDALPRDLQHALASLEAKDNESARGMHCWLDQFKKS</sequence>
<dbReference type="InterPro" id="IPR050188">
    <property type="entry name" value="RluA_PseudoU_synthase"/>
</dbReference>
<dbReference type="InterPro" id="IPR020103">
    <property type="entry name" value="PsdUridine_synth_cat_dom_sf"/>
</dbReference>
<dbReference type="SUPFAM" id="SSF55120">
    <property type="entry name" value="Pseudouridine synthase"/>
    <property type="match status" value="1"/>
</dbReference>
<accession>A0ABP0MLM5</accession>
<name>A0ABP0MLM5_9DINO</name>
<dbReference type="EMBL" id="CAXAMM010022658">
    <property type="protein sequence ID" value="CAK9052376.1"/>
    <property type="molecule type" value="Genomic_DNA"/>
</dbReference>
<evidence type="ECO:0000259" key="2">
    <source>
        <dbReference type="Pfam" id="PF00849"/>
    </source>
</evidence>
<organism evidence="3 4">
    <name type="scientific">Durusdinium trenchii</name>
    <dbReference type="NCBI Taxonomy" id="1381693"/>
    <lineage>
        <taxon>Eukaryota</taxon>
        <taxon>Sar</taxon>
        <taxon>Alveolata</taxon>
        <taxon>Dinophyceae</taxon>
        <taxon>Suessiales</taxon>
        <taxon>Symbiodiniaceae</taxon>
        <taxon>Durusdinium</taxon>
    </lineage>
</organism>
<dbReference type="Gene3D" id="3.30.2350.10">
    <property type="entry name" value="Pseudouridine synthase"/>
    <property type="match status" value="1"/>
</dbReference>
<dbReference type="Proteomes" id="UP001642464">
    <property type="component" value="Unassembled WGS sequence"/>
</dbReference>
<evidence type="ECO:0000256" key="1">
    <source>
        <dbReference type="ARBA" id="ARBA00010876"/>
    </source>
</evidence>
<evidence type="ECO:0000313" key="3">
    <source>
        <dbReference type="EMBL" id="CAK9052376.1"/>
    </source>
</evidence>
<dbReference type="Pfam" id="PF00849">
    <property type="entry name" value="PseudoU_synth_2"/>
    <property type="match status" value="1"/>
</dbReference>
<keyword evidence="4" id="KW-1185">Reference proteome</keyword>
<dbReference type="PANTHER" id="PTHR21600">
    <property type="entry name" value="MITOCHONDRIAL RNA PSEUDOURIDINE SYNTHASE"/>
    <property type="match status" value="1"/>
</dbReference>
<evidence type="ECO:0000313" key="4">
    <source>
        <dbReference type="Proteomes" id="UP001642464"/>
    </source>
</evidence>
<protein>
    <recommendedName>
        <fullName evidence="2">Pseudouridine synthase RsuA/RluA-like domain-containing protein</fullName>
    </recommendedName>
</protein>
<comment type="caution">
    <text evidence="3">The sequence shown here is derived from an EMBL/GenBank/DDBJ whole genome shotgun (WGS) entry which is preliminary data.</text>
</comment>
<dbReference type="PANTHER" id="PTHR21600:SF87">
    <property type="entry name" value="RNA PSEUDOURIDYLATE SYNTHASE DOMAIN-CONTAINING PROTEIN 1"/>
    <property type="match status" value="1"/>
</dbReference>
<gene>
    <name evidence="3" type="ORF">SCF082_LOCUS28658</name>
</gene>